<evidence type="ECO:0000256" key="1">
    <source>
        <dbReference type="SAM" id="MobiDB-lite"/>
    </source>
</evidence>
<dbReference type="GO" id="GO:0034394">
    <property type="term" value="P:protein localization to cell surface"/>
    <property type="evidence" value="ECO:0007669"/>
    <property type="project" value="TreeGrafter"/>
</dbReference>
<feature type="region of interest" description="Disordered" evidence="1">
    <location>
        <begin position="190"/>
        <end position="263"/>
    </location>
</feature>
<feature type="compositionally biased region" description="Low complexity" evidence="1">
    <location>
        <begin position="28"/>
        <end position="44"/>
    </location>
</feature>
<feature type="region of interest" description="Disordered" evidence="1">
    <location>
        <begin position="75"/>
        <end position="100"/>
    </location>
</feature>
<accession>A0A183ARU2</accession>
<evidence type="ECO:0000259" key="2">
    <source>
        <dbReference type="PROSITE" id="PS50180"/>
    </source>
</evidence>
<dbReference type="GO" id="GO:0006893">
    <property type="term" value="P:Golgi to plasma membrane transport"/>
    <property type="evidence" value="ECO:0007669"/>
    <property type="project" value="TreeGrafter"/>
</dbReference>
<dbReference type="Gene3D" id="2.60.40.1230">
    <property type="match status" value="1"/>
</dbReference>
<dbReference type="InterPro" id="IPR008153">
    <property type="entry name" value="GAE_dom"/>
</dbReference>
<dbReference type="PROSITE" id="PS50180">
    <property type="entry name" value="GAE"/>
    <property type="match status" value="1"/>
</dbReference>
<feature type="domain" description="GAE" evidence="2">
    <location>
        <begin position="283"/>
        <end position="405"/>
    </location>
</feature>
<feature type="compositionally biased region" description="Low complexity" evidence="1">
    <location>
        <begin position="248"/>
        <end position="263"/>
    </location>
</feature>
<dbReference type="AlphaFoldDB" id="A0A183ARU2"/>
<sequence>LEFYADKVTKSGISAPQNNSSSTTGSHPPNLDLTSPTLSTTSDSRANKNQVLATGTDLLSDDLFQLDLSDTNSAMDSTVKPSISLSSSGENPQSKHTRGKYEELEDIFSNLTNITPVAVPTAFQATPIVSATVPAVGSTPSQPMQQQQQPCYQSSVLLSSGSVTTGAFSESSTKTKLFDELDSLGRQIFGLDNGVTTGKPTQTPDSDKRPSVNVSPSRVAPLLPEQSVVNGSTDPANTTTPVNSQTAPTQCSPSRPSTSSVDLSSLDVQLSAIEPHPRIRDPHPLYPLNTTDETAPGVRLHLHYAVNRPAPDVSVFVAVVTNRSTLPVSELLMRFGVNKPLQLRHLTASGQSLSAYSPFLPTGAINQVILIYDPVHNPTFNLKFQLSFNLGDEAILESGSLSIPSA</sequence>
<feature type="compositionally biased region" description="Polar residues" evidence="1">
    <location>
        <begin position="75"/>
        <end position="94"/>
    </location>
</feature>
<evidence type="ECO:0000313" key="3">
    <source>
        <dbReference type="WBParaSite" id="ECPE_0000970801-mRNA-1"/>
    </source>
</evidence>
<name>A0A183ARU2_9TREM</name>
<reference evidence="3" key="1">
    <citation type="submission" date="2016-06" db="UniProtKB">
        <authorList>
            <consortium name="WormBaseParasite"/>
        </authorList>
    </citation>
    <scope>IDENTIFICATION</scope>
</reference>
<feature type="compositionally biased region" description="Polar residues" evidence="1">
    <location>
        <begin position="11"/>
        <end position="27"/>
    </location>
</feature>
<dbReference type="PANTHER" id="PTHR45905">
    <property type="entry name" value="GOLGI-LOCALIZED, GAMMA-ADAPTIN EAR CONTAINING, ARF BINDING PROTEIN"/>
    <property type="match status" value="1"/>
</dbReference>
<dbReference type="SUPFAM" id="SSF49348">
    <property type="entry name" value="Clathrin adaptor appendage domain"/>
    <property type="match status" value="1"/>
</dbReference>
<proteinExistence type="predicted"/>
<feature type="region of interest" description="Disordered" evidence="1">
    <location>
        <begin position="6"/>
        <end position="47"/>
    </location>
</feature>
<organism evidence="3">
    <name type="scientific">Echinostoma caproni</name>
    <dbReference type="NCBI Taxonomy" id="27848"/>
    <lineage>
        <taxon>Eukaryota</taxon>
        <taxon>Metazoa</taxon>
        <taxon>Spiralia</taxon>
        <taxon>Lophotrochozoa</taxon>
        <taxon>Platyhelminthes</taxon>
        <taxon>Trematoda</taxon>
        <taxon>Digenea</taxon>
        <taxon>Plagiorchiida</taxon>
        <taxon>Echinostomata</taxon>
        <taxon>Echinostomatoidea</taxon>
        <taxon>Echinostomatidae</taxon>
        <taxon>Echinostoma</taxon>
    </lineage>
</organism>
<feature type="compositionally biased region" description="Polar residues" evidence="1">
    <location>
        <begin position="194"/>
        <end position="204"/>
    </location>
</feature>
<dbReference type="InterPro" id="IPR013041">
    <property type="entry name" value="Clathrin_app_Ig-like_sf"/>
</dbReference>
<dbReference type="GO" id="GO:0006886">
    <property type="term" value="P:intracellular protein transport"/>
    <property type="evidence" value="ECO:0007669"/>
    <property type="project" value="InterPro"/>
</dbReference>
<dbReference type="GO" id="GO:0005802">
    <property type="term" value="C:trans-Golgi network"/>
    <property type="evidence" value="ECO:0007669"/>
    <property type="project" value="InterPro"/>
</dbReference>
<dbReference type="PANTHER" id="PTHR45905:SF1">
    <property type="entry name" value="GOLGI-LOCALIZED, GAMMA-ADAPTIN EAR CONTAINING, ARF BINDING PROTEIN"/>
    <property type="match status" value="1"/>
</dbReference>
<dbReference type="WBParaSite" id="ECPE_0000970801-mRNA-1">
    <property type="protein sequence ID" value="ECPE_0000970801-mRNA-1"/>
    <property type="gene ID" value="ECPE_0000970801"/>
</dbReference>
<dbReference type="GO" id="GO:0010008">
    <property type="term" value="C:endosome membrane"/>
    <property type="evidence" value="ECO:0007669"/>
    <property type="project" value="UniProtKB-SubCell"/>
</dbReference>
<feature type="compositionally biased region" description="Polar residues" evidence="1">
    <location>
        <begin position="227"/>
        <end position="247"/>
    </location>
</feature>
<dbReference type="InterPro" id="IPR027422">
    <property type="entry name" value="GGA1-3"/>
</dbReference>
<protein>
    <submittedName>
        <fullName evidence="3">GAE domain-containing protein</fullName>
    </submittedName>
</protein>
<dbReference type="GO" id="GO:0031267">
    <property type="term" value="F:small GTPase binding"/>
    <property type="evidence" value="ECO:0007669"/>
    <property type="project" value="InterPro"/>
</dbReference>